<organism evidence="4 5">
    <name type="scientific">Sphaerisporangium flaviroseum</name>
    <dbReference type="NCBI Taxonomy" id="509199"/>
    <lineage>
        <taxon>Bacteria</taxon>
        <taxon>Bacillati</taxon>
        <taxon>Actinomycetota</taxon>
        <taxon>Actinomycetes</taxon>
        <taxon>Streptosporangiales</taxon>
        <taxon>Streptosporangiaceae</taxon>
        <taxon>Sphaerisporangium</taxon>
    </lineage>
</organism>
<dbReference type="EMBL" id="BAAAZR010000052">
    <property type="protein sequence ID" value="GAA3842584.1"/>
    <property type="molecule type" value="Genomic_DNA"/>
</dbReference>
<keyword evidence="2" id="KW-0812">Transmembrane</keyword>
<evidence type="ECO:0000313" key="5">
    <source>
        <dbReference type="Proteomes" id="UP001500888"/>
    </source>
</evidence>
<keyword evidence="3" id="KW-0732">Signal</keyword>
<feature type="region of interest" description="Disordered" evidence="1">
    <location>
        <begin position="339"/>
        <end position="420"/>
    </location>
</feature>
<evidence type="ECO:0000256" key="1">
    <source>
        <dbReference type="SAM" id="MobiDB-lite"/>
    </source>
</evidence>
<feature type="chain" id="PRO_5045243426" evidence="3">
    <location>
        <begin position="33"/>
        <end position="465"/>
    </location>
</feature>
<feature type="transmembrane region" description="Helical" evidence="2">
    <location>
        <begin position="431"/>
        <end position="449"/>
    </location>
</feature>
<feature type="signal peptide" evidence="3">
    <location>
        <begin position="1"/>
        <end position="32"/>
    </location>
</feature>
<name>A0ABP7JE68_9ACTN</name>
<feature type="compositionally biased region" description="Acidic residues" evidence="1">
    <location>
        <begin position="349"/>
        <end position="358"/>
    </location>
</feature>
<protein>
    <submittedName>
        <fullName evidence="4">Uncharacterized protein</fullName>
    </submittedName>
</protein>
<dbReference type="Gene3D" id="2.60.120.260">
    <property type="entry name" value="Galactose-binding domain-like"/>
    <property type="match status" value="1"/>
</dbReference>
<reference evidence="5" key="1">
    <citation type="journal article" date="2019" name="Int. J. Syst. Evol. Microbiol.">
        <title>The Global Catalogue of Microorganisms (GCM) 10K type strain sequencing project: providing services to taxonomists for standard genome sequencing and annotation.</title>
        <authorList>
            <consortium name="The Broad Institute Genomics Platform"/>
            <consortium name="The Broad Institute Genome Sequencing Center for Infectious Disease"/>
            <person name="Wu L."/>
            <person name="Ma J."/>
        </authorList>
    </citation>
    <scope>NUCLEOTIDE SEQUENCE [LARGE SCALE GENOMIC DNA]</scope>
    <source>
        <strain evidence="5">JCM 16908</strain>
    </source>
</reference>
<dbReference type="Proteomes" id="UP001500888">
    <property type="component" value="Unassembled WGS sequence"/>
</dbReference>
<sequence>MNGWGSKIRTSLAAGLLGACASVAVLPIPPSAAETAYYHYQYTCHDGALLKTPGSKIEARVAIPKSVRVGERIPLEWTLTASPLASSAKFKAGGQLSVTGSVEVAGLWQGMLDSIGSKEQGELRVDGPLELPTAISGSVATTKEGKLLITPRTLLLDFIPPATKTTINDTDDPNEQVAPIPHQHGPIRYEGSWSYSGKVPRAGFGDYQDDVHETVVQNHSVTVTFAGTGIEYITERHPEMGAVKVELDGYVRSEKPDASLEADGETKVTTRKAQQTLWSFHNLDYRPDHTLKLTNLAPSGKYMLVDAFNVVTDPISLPPRYFRTTCVYTGNPTTATVDVVAASGNGGGSDDDDNDENDNNGNGQITDGDDSARGVIVLSGGGQGHGAPTATATPKPKKTSKASSTPQVRVTPKGGAHTGEAAEADTTAPLLIGYGTALTLGGFAGAFVLRRRRALHGTAGRGRLG</sequence>
<keyword evidence="5" id="KW-1185">Reference proteome</keyword>
<dbReference type="PROSITE" id="PS51257">
    <property type="entry name" value="PROKAR_LIPOPROTEIN"/>
    <property type="match status" value="1"/>
</dbReference>
<keyword evidence="2" id="KW-0472">Membrane</keyword>
<evidence type="ECO:0000256" key="2">
    <source>
        <dbReference type="SAM" id="Phobius"/>
    </source>
</evidence>
<keyword evidence="2" id="KW-1133">Transmembrane helix</keyword>
<evidence type="ECO:0000256" key="3">
    <source>
        <dbReference type="SAM" id="SignalP"/>
    </source>
</evidence>
<comment type="caution">
    <text evidence="4">The sequence shown here is derived from an EMBL/GenBank/DDBJ whole genome shotgun (WGS) entry which is preliminary data.</text>
</comment>
<evidence type="ECO:0000313" key="4">
    <source>
        <dbReference type="EMBL" id="GAA3842584.1"/>
    </source>
</evidence>
<gene>
    <name evidence="4" type="ORF">GCM10022226_76630</name>
</gene>
<accession>A0ABP7JE68</accession>
<proteinExistence type="predicted"/>